<evidence type="ECO:0000313" key="2">
    <source>
        <dbReference type="EMBL" id="NBI34676.1"/>
    </source>
</evidence>
<dbReference type="PANTHER" id="PTHR33434:SF2">
    <property type="entry name" value="FATTY ACID-BINDING PROTEIN TM_1468"/>
    <property type="match status" value="1"/>
</dbReference>
<dbReference type="GO" id="GO:0008289">
    <property type="term" value="F:lipid binding"/>
    <property type="evidence" value="ECO:0007669"/>
    <property type="project" value="UniProtKB-KW"/>
</dbReference>
<dbReference type="Pfam" id="PF02645">
    <property type="entry name" value="DegV"/>
    <property type="match status" value="1"/>
</dbReference>
<dbReference type="InterPro" id="IPR003797">
    <property type="entry name" value="DegV"/>
</dbReference>
<keyword evidence="1" id="KW-0446">Lipid-binding</keyword>
<dbReference type="AlphaFoldDB" id="A0A7C9JDX9"/>
<proteinExistence type="predicted"/>
<accession>A0A7C9JDX9</accession>
<dbReference type="PANTHER" id="PTHR33434">
    <property type="entry name" value="DEGV DOMAIN-CONTAINING PROTEIN DR_1986-RELATED"/>
    <property type="match status" value="1"/>
</dbReference>
<name>A0A7C9JDX9_9BACT</name>
<dbReference type="SUPFAM" id="SSF82549">
    <property type="entry name" value="DAK1/DegV-like"/>
    <property type="match status" value="1"/>
</dbReference>
<protein>
    <submittedName>
        <fullName evidence="2">DegV family protein</fullName>
    </submittedName>
</protein>
<reference evidence="2" key="1">
    <citation type="submission" date="2018-08" db="EMBL/GenBank/DDBJ databases">
        <title>Murine metabolic-syndrome-specific gut microbial biobank.</title>
        <authorList>
            <person name="Liu C."/>
        </authorList>
    </citation>
    <scope>NUCLEOTIDE SEQUENCE [LARGE SCALE GENOMIC DNA]</scope>
    <source>
        <strain evidence="2">Z82</strain>
    </source>
</reference>
<gene>
    <name evidence="2" type="ORF">D1639_06455</name>
</gene>
<evidence type="ECO:0000256" key="1">
    <source>
        <dbReference type="ARBA" id="ARBA00023121"/>
    </source>
</evidence>
<organism evidence="2">
    <name type="scientific">Muribaculaceae bacterium Z82</name>
    <dbReference type="NCBI Taxonomy" id="2304548"/>
    <lineage>
        <taxon>Bacteria</taxon>
        <taxon>Pseudomonadati</taxon>
        <taxon>Bacteroidota</taxon>
        <taxon>Bacteroidia</taxon>
        <taxon>Bacteroidales</taxon>
        <taxon>Muribaculaceae</taxon>
    </lineage>
</organism>
<dbReference type="EMBL" id="QWKH01000040">
    <property type="protein sequence ID" value="NBI34676.1"/>
    <property type="molecule type" value="Genomic_DNA"/>
</dbReference>
<dbReference type="InterPro" id="IPR043168">
    <property type="entry name" value="DegV_C"/>
</dbReference>
<dbReference type="NCBIfam" id="TIGR00762">
    <property type="entry name" value="DegV"/>
    <property type="match status" value="1"/>
</dbReference>
<dbReference type="PROSITE" id="PS51482">
    <property type="entry name" value="DEGV"/>
    <property type="match status" value="1"/>
</dbReference>
<sequence>MARIRIVTDSASDIPSGMYPGVTVVPLAVTFGDETYLDGVTLTHQQFYDKLIESDELPTTSMVSPGEFSQVFAEAAEAGEDVVAVVLSSKLSGTYESALLAARQFPGRVHVADTMNATLGERIQVEYALRLRDEGLDAASIARQVEGMRDRVRTIGVLDTLEYLRKGGRISGATAAVGEVLSIKPVVWVDGGEVKQLGRARGSKNGNNYLMKACKETGVDFAMPHCLGYTGLDDKLLVKYMNDSAPLWKPHVDELPVGSIGATIGTHVGPGAIAVAFYAR</sequence>
<dbReference type="Gene3D" id="3.40.50.10170">
    <property type="match status" value="1"/>
</dbReference>
<dbReference type="Gene3D" id="3.30.1180.10">
    <property type="match status" value="1"/>
</dbReference>
<dbReference type="InterPro" id="IPR050270">
    <property type="entry name" value="DegV_domain_contain"/>
</dbReference>
<comment type="caution">
    <text evidence="2">The sequence shown here is derived from an EMBL/GenBank/DDBJ whole genome shotgun (WGS) entry which is preliminary data.</text>
</comment>